<dbReference type="Proteomes" id="UP001220962">
    <property type="component" value="Chromosome"/>
</dbReference>
<comment type="similarity">
    <text evidence="1">Belongs to the sigma-70 factor family. ECF subfamily.</text>
</comment>
<keyword evidence="10" id="KW-1185">Reference proteome</keyword>
<dbReference type="Proteomes" id="UP001221519">
    <property type="component" value="Chromosome"/>
</dbReference>
<dbReference type="EMBL" id="CP118101">
    <property type="protein sequence ID" value="WDH83135.1"/>
    <property type="molecule type" value="Genomic_DNA"/>
</dbReference>
<name>A0AAX3N052_9BACL</name>
<feature type="domain" description="RNA polymerase sigma-70 region 2" evidence="5">
    <location>
        <begin position="21"/>
        <end position="82"/>
    </location>
</feature>
<dbReference type="GO" id="GO:0016987">
    <property type="term" value="F:sigma factor activity"/>
    <property type="evidence" value="ECO:0007669"/>
    <property type="project" value="UniProtKB-KW"/>
</dbReference>
<sequence length="177" mass="20038">MDIAALAGKAAEGDSDAFVKLVKQLEGSLYYMARSLLGKEEDIADAMQETILKAFKSIHTLREPKFFKTWIFRILINECNNIGSKRSRTIAYAEIPTTAASMGGYEMVDLRESVERLEEPQRMVIILHYFEDLPIRQVAKVLDVSESAVKMRLSRARDALQHSLPSIHEGKMRYGSI</sequence>
<accession>A0AAX3N052</accession>
<evidence type="ECO:0000256" key="2">
    <source>
        <dbReference type="ARBA" id="ARBA00023015"/>
    </source>
</evidence>
<keyword evidence="2" id="KW-0805">Transcription regulation</keyword>
<dbReference type="AlphaFoldDB" id="A0AAX3N052"/>
<gene>
    <name evidence="7" type="ORF">PUW23_02495</name>
    <name evidence="8" type="ORF">PUW25_02650</name>
</gene>
<evidence type="ECO:0000256" key="4">
    <source>
        <dbReference type="ARBA" id="ARBA00023163"/>
    </source>
</evidence>
<dbReference type="Gene3D" id="1.10.10.10">
    <property type="entry name" value="Winged helix-like DNA-binding domain superfamily/Winged helix DNA-binding domain"/>
    <property type="match status" value="1"/>
</dbReference>
<dbReference type="InterPro" id="IPR014284">
    <property type="entry name" value="RNA_pol_sigma-70_dom"/>
</dbReference>
<evidence type="ECO:0000256" key="1">
    <source>
        <dbReference type="ARBA" id="ARBA00010641"/>
    </source>
</evidence>
<dbReference type="SUPFAM" id="SSF88946">
    <property type="entry name" value="Sigma2 domain of RNA polymerase sigma factors"/>
    <property type="match status" value="1"/>
</dbReference>
<evidence type="ECO:0000313" key="7">
    <source>
        <dbReference type="EMBL" id="WDH83135.1"/>
    </source>
</evidence>
<evidence type="ECO:0000259" key="5">
    <source>
        <dbReference type="Pfam" id="PF04542"/>
    </source>
</evidence>
<dbReference type="EMBL" id="CP118108">
    <property type="protein sequence ID" value="WDI02908.1"/>
    <property type="molecule type" value="Genomic_DNA"/>
</dbReference>
<keyword evidence="3" id="KW-0731">Sigma factor</keyword>
<evidence type="ECO:0000256" key="3">
    <source>
        <dbReference type="ARBA" id="ARBA00023082"/>
    </source>
</evidence>
<dbReference type="PANTHER" id="PTHR43133">
    <property type="entry name" value="RNA POLYMERASE ECF-TYPE SIGMA FACTO"/>
    <property type="match status" value="1"/>
</dbReference>
<evidence type="ECO:0000313" key="9">
    <source>
        <dbReference type="Proteomes" id="UP001220962"/>
    </source>
</evidence>
<dbReference type="Pfam" id="PF04542">
    <property type="entry name" value="Sigma70_r2"/>
    <property type="match status" value="1"/>
</dbReference>
<keyword evidence="4" id="KW-0804">Transcription</keyword>
<feature type="domain" description="RNA polymerase sigma factor 70 region 4 type 2" evidence="6">
    <location>
        <begin position="109"/>
        <end position="160"/>
    </location>
</feature>
<dbReference type="InterPro" id="IPR007627">
    <property type="entry name" value="RNA_pol_sigma70_r2"/>
</dbReference>
<dbReference type="CDD" id="cd06171">
    <property type="entry name" value="Sigma70_r4"/>
    <property type="match status" value="1"/>
</dbReference>
<dbReference type="InterPro" id="IPR039425">
    <property type="entry name" value="RNA_pol_sigma-70-like"/>
</dbReference>
<protein>
    <submittedName>
        <fullName evidence="7">Sigma-70 family RNA polymerase sigma factor</fullName>
    </submittedName>
</protein>
<dbReference type="SUPFAM" id="SSF88659">
    <property type="entry name" value="Sigma3 and sigma4 domains of RNA polymerase sigma factors"/>
    <property type="match status" value="1"/>
</dbReference>
<organism evidence="7 9">
    <name type="scientific">Paenibacillus urinalis</name>
    <dbReference type="NCBI Taxonomy" id="521520"/>
    <lineage>
        <taxon>Bacteria</taxon>
        <taxon>Bacillati</taxon>
        <taxon>Bacillota</taxon>
        <taxon>Bacilli</taxon>
        <taxon>Bacillales</taxon>
        <taxon>Paenibacillaceae</taxon>
        <taxon>Paenibacillus</taxon>
    </lineage>
</organism>
<evidence type="ECO:0000313" key="10">
    <source>
        <dbReference type="Proteomes" id="UP001221519"/>
    </source>
</evidence>
<evidence type="ECO:0000313" key="8">
    <source>
        <dbReference type="EMBL" id="WDI02908.1"/>
    </source>
</evidence>
<dbReference type="InterPro" id="IPR013325">
    <property type="entry name" value="RNA_pol_sigma_r2"/>
</dbReference>
<reference evidence="7 10" key="1">
    <citation type="submission" date="2023-02" db="EMBL/GenBank/DDBJ databases">
        <title>Pathogen: clinical or host-associated sample.</title>
        <authorList>
            <person name="Hergert J."/>
            <person name="Casey R."/>
            <person name="Wagner J."/>
            <person name="Young E.L."/>
            <person name="Oakeson K.F."/>
        </authorList>
    </citation>
    <scope>NUCLEOTIDE SEQUENCE</scope>
    <source>
        <strain evidence="8 10">2022CK-00829</strain>
        <strain evidence="7">2022CK-00830</strain>
    </source>
</reference>
<dbReference type="Pfam" id="PF08281">
    <property type="entry name" value="Sigma70_r4_2"/>
    <property type="match status" value="1"/>
</dbReference>
<dbReference type="RefSeq" id="WP_047911535.1">
    <property type="nucleotide sequence ID" value="NZ_CP118101.1"/>
</dbReference>
<dbReference type="InterPro" id="IPR013249">
    <property type="entry name" value="RNA_pol_sigma70_r4_t2"/>
</dbReference>
<dbReference type="InterPro" id="IPR036388">
    <property type="entry name" value="WH-like_DNA-bd_sf"/>
</dbReference>
<proteinExistence type="inferred from homology"/>
<evidence type="ECO:0000259" key="6">
    <source>
        <dbReference type="Pfam" id="PF08281"/>
    </source>
</evidence>
<dbReference type="Gene3D" id="1.10.1740.10">
    <property type="match status" value="1"/>
</dbReference>
<dbReference type="PANTHER" id="PTHR43133:SF51">
    <property type="entry name" value="RNA POLYMERASE SIGMA FACTOR"/>
    <property type="match status" value="1"/>
</dbReference>
<dbReference type="NCBIfam" id="TIGR02937">
    <property type="entry name" value="sigma70-ECF"/>
    <property type="match status" value="1"/>
</dbReference>
<dbReference type="GO" id="GO:0006352">
    <property type="term" value="P:DNA-templated transcription initiation"/>
    <property type="evidence" value="ECO:0007669"/>
    <property type="project" value="InterPro"/>
</dbReference>
<dbReference type="GO" id="GO:0003677">
    <property type="term" value="F:DNA binding"/>
    <property type="evidence" value="ECO:0007669"/>
    <property type="project" value="InterPro"/>
</dbReference>
<dbReference type="InterPro" id="IPR013324">
    <property type="entry name" value="RNA_pol_sigma_r3/r4-like"/>
</dbReference>